<organism evidence="7 8">
    <name type="scientific">Streptomyces rishiriensis</name>
    <dbReference type="NCBI Taxonomy" id="68264"/>
    <lineage>
        <taxon>Bacteria</taxon>
        <taxon>Bacillati</taxon>
        <taxon>Actinomycetota</taxon>
        <taxon>Actinomycetes</taxon>
        <taxon>Kitasatosporales</taxon>
        <taxon>Streptomycetaceae</taxon>
        <taxon>Streptomyces</taxon>
    </lineage>
</organism>
<evidence type="ECO:0000313" key="8">
    <source>
        <dbReference type="Proteomes" id="UP001230654"/>
    </source>
</evidence>
<keyword evidence="5 6" id="KW-0233">DNA recombination</keyword>
<dbReference type="Pfam" id="PF00872">
    <property type="entry name" value="Transposase_mut"/>
    <property type="match status" value="1"/>
</dbReference>
<evidence type="ECO:0000256" key="3">
    <source>
        <dbReference type="ARBA" id="ARBA00022578"/>
    </source>
</evidence>
<dbReference type="InterPro" id="IPR001207">
    <property type="entry name" value="Transposase_mutator"/>
</dbReference>
<dbReference type="EMBL" id="JAUSWV010000002">
    <property type="protein sequence ID" value="MDQ0578788.1"/>
    <property type="molecule type" value="Genomic_DNA"/>
</dbReference>
<dbReference type="RefSeq" id="WP_307161366.1">
    <property type="nucleotide sequence ID" value="NZ_JAUSWV010000002.1"/>
</dbReference>
<keyword evidence="6" id="KW-0814">Transposable element</keyword>
<dbReference type="PANTHER" id="PTHR33217">
    <property type="entry name" value="TRANSPOSASE FOR INSERTION SEQUENCE ELEMENT IS1081"/>
    <property type="match status" value="1"/>
</dbReference>
<dbReference type="Proteomes" id="UP001230654">
    <property type="component" value="Unassembled WGS sequence"/>
</dbReference>
<name>A0ABU0NIY2_STRRH</name>
<evidence type="ECO:0000256" key="5">
    <source>
        <dbReference type="ARBA" id="ARBA00023172"/>
    </source>
</evidence>
<evidence type="ECO:0000256" key="1">
    <source>
        <dbReference type="ARBA" id="ARBA00002190"/>
    </source>
</evidence>
<comment type="function">
    <text evidence="1 6">Required for the transposition of the insertion element.</text>
</comment>
<evidence type="ECO:0000313" key="7">
    <source>
        <dbReference type="EMBL" id="MDQ0578788.1"/>
    </source>
</evidence>
<accession>A0ABU0NIY2</accession>
<evidence type="ECO:0000256" key="2">
    <source>
        <dbReference type="ARBA" id="ARBA00010961"/>
    </source>
</evidence>
<comment type="caution">
    <text evidence="7">The sequence shown here is derived from an EMBL/GenBank/DDBJ whole genome shotgun (WGS) entry which is preliminary data.</text>
</comment>
<keyword evidence="8" id="KW-1185">Reference proteome</keyword>
<sequence length="170" mass="18176">MADGCHESAESCADLLCDCHKTANVLNAIPTSAQFSTRKALQDIHTAEGREHAVTAAACEEAYGAKWLKATQKITDAVDELLAFNDLPAEHWVRLRTTTPIEPTFTTIRLRTKGAKGAGGAVAAPAMVFKLVESAQVRWGAVNAPHLALVRAGARFERVQLVERADGVAA</sequence>
<protein>
    <recommendedName>
        <fullName evidence="6">Mutator family transposase</fullName>
    </recommendedName>
</protein>
<gene>
    <name evidence="7" type="ORF">QF030_000966</name>
</gene>
<evidence type="ECO:0000256" key="6">
    <source>
        <dbReference type="RuleBase" id="RU365089"/>
    </source>
</evidence>
<comment type="similarity">
    <text evidence="2 6">Belongs to the transposase mutator family.</text>
</comment>
<reference evidence="7 8" key="1">
    <citation type="submission" date="2023-07" db="EMBL/GenBank/DDBJ databases">
        <title>Comparative genomics of wheat-associated soil bacteria to identify genetic determinants of phenazine resistance.</title>
        <authorList>
            <person name="Mouncey N."/>
        </authorList>
    </citation>
    <scope>NUCLEOTIDE SEQUENCE [LARGE SCALE GENOMIC DNA]</scope>
    <source>
        <strain evidence="7 8">B2I6</strain>
    </source>
</reference>
<dbReference type="PANTHER" id="PTHR33217:SF9">
    <property type="entry name" value="MUTATOR FAMILY TRANSPOSASE"/>
    <property type="match status" value="1"/>
</dbReference>
<evidence type="ECO:0000256" key="4">
    <source>
        <dbReference type="ARBA" id="ARBA00023125"/>
    </source>
</evidence>
<keyword evidence="3 6" id="KW-0815">Transposition</keyword>
<proteinExistence type="inferred from homology"/>
<keyword evidence="4 6" id="KW-0238">DNA-binding</keyword>